<gene>
    <name evidence="1" type="ORF">ACFPK8_01290</name>
</gene>
<keyword evidence="2" id="KW-1185">Reference proteome</keyword>
<reference evidence="2" key="1">
    <citation type="journal article" date="2019" name="Int. J. Syst. Evol. Microbiol.">
        <title>The Global Catalogue of Microorganisms (GCM) 10K type strain sequencing project: providing services to taxonomists for standard genome sequencing and annotation.</title>
        <authorList>
            <consortium name="The Broad Institute Genomics Platform"/>
            <consortium name="The Broad Institute Genome Sequencing Center for Infectious Disease"/>
            <person name="Wu L."/>
            <person name="Ma J."/>
        </authorList>
    </citation>
    <scope>NUCLEOTIDE SEQUENCE [LARGE SCALE GENOMIC DNA]</scope>
    <source>
        <strain evidence="2">CGMCC 1.16455</strain>
    </source>
</reference>
<dbReference type="InterPro" id="IPR019639">
    <property type="entry name" value="DUF2505"/>
</dbReference>
<dbReference type="Pfam" id="PF10698">
    <property type="entry name" value="DUF2505"/>
    <property type="match status" value="1"/>
</dbReference>
<dbReference type="Proteomes" id="UP001595937">
    <property type="component" value="Unassembled WGS sequence"/>
</dbReference>
<dbReference type="GeneID" id="303296014"/>
<dbReference type="RefSeq" id="WP_193117379.1">
    <property type="nucleotide sequence ID" value="NZ_BAAAIR010000007.1"/>
</dbReference>
<evidence type="ECO:0000313" key="1">
    <source>
        <dbReference type="EMBL" id="MFC5296139.1"/>
    </source>
</evidence>
<organism evidence="1 2">
    <name type="scientific">Brachybacterium tyrofermentans</name>
    <dbReference type="NCBI Taxonomy" id="47848"/>
    <lineage>
        <taxon>Bacteria</taxon>
        <taxon>Bacillati</taxon>
        <taxon>Actinomycetota</taxon>
        <taxon>Actinomycetes</taxon>
        <taxon>Micrococcales</taxon>
        <taxon>Dermabacteraceae</taxon>
        <taxon>Brachybacterium</taxon>
    </lineage>
</organism>
<comment type="caution">
    <text evidence="1">The sequence shown here is derived from an EMBL/GenBank/DDBJ whole genome shotgun (WGS) entry which is preliminary data.</text>
</comment>
<sequence>MKLRETLNLPLSARTAATMYADEEYTAIRKETLGAKSAAATVEGDPIGAFTVRTELAMPTDKVPDIVRPFVGSSVTIREEQSWSAPEPDGSRTGTMTLEVVGTPAGMKASLRLAPTGELTSSVDIDGDLVAKIPLLGSKLEKAALPYVSKVLRAEEKSAKKYQDRASS</sequence>
<accession>A0ABW0FB29</accession>
<dbReference type="EMBL" id="JBHSLN010000004">
    <property type="protein sequence ID" value="MFC5296139.1"/>
    <property type="molecule type" value="Genomic_DNA"/>
</dbReference>
<protein>
    <submittedName>
        <fullName evidence="1">DUF2505 domain-containing protein</fullName>
    </submittedName>
</protein>
<proteinExistence type="predicted"/>
<evidence type="ECO:0000313" key="2">
    <source>
        <dbReference type="Proteomes" id="UP001595937"/>
    </source>
</evidence>
<name>A0ABW0FB29_9MICO</name>